<dbReference type="EMBL" id="DVGC01000031">
    <property type="protein sequence ID" value="HIR05463.1"/>
    <property type="molecule type" value="Genomic_DNA"/>
</dbReference>
<evidence type="ECO:0000256" key="1">
    <source>
        <dbReference type="SAM" id="MobiDB-lite"/>
    </source>
</evidence>
<evidence type="ECO:0000313" key="4">
    <source>
        <dbReference type="Proteomes" id="UP000824250"/>
    </source>
</evidence>
<protein>
    <submittedName>
        <fullName evidence="3">Uncharacterized protein</fullName>
    </submittedName>
</protein>
<feature type="compositionally biased region" description="Low complexity" evidence="1">
    <location>
        <begin position="92"/>
        <end position="112"/>
    </location>
</feature>
<feature type="transmembrane region" description="Helical" evidence="2">
    <location>
        <begin position="227"/>
        <end position="246"/>
    </location>
</feature>
<name>A0A9D1A479_9FIRM</name>
<accession>A0A9D1A479</accession>
<feature type="compositionally biased region" description="Low complexity" evidence="1">
    <location>
        <begin position="138"/>
        <end position="154"/>
    </location>
</feature>
<comment type="caution">
    <text evidence="3">The sequence shown here is derived from an EMBL/GenBank/DDBJ whole genome shotgun (WGS) entry which is preliminary data.</text>
</comment>
<feature type="region of interest" description="Disordered" evidence="1">
    <location>
        <begin position="188"/>
        <end position="208"/>
    </location>
</feature>
<proteinExistence type="predicted"/>
<evidence type="ECO:0000256" key="2">
    <source>
        <dbReference type="SAM" id="Phobius"/>
    </source>
</evidence>
<feature type="region of interest" description="Disordered" evidence="1">
    <location>
        <begin position="90"/>
        <end position="154"/>
    </location>
</feature>
<keyword evidence="2" id="KW-0812">Transmembrane</keyword>
<reference evidence="3" key="2">
    <citation type="journal article" date="2021" name="PeerJ">
        <title>Extensive microbial diversity within the chicken gut microbiome revealed by metagenomics and culture.</title>
        <authorList>
            <person name="Gilroy R."/>
            <person name="Ravi A."/>
            <person name="Getino M."/>
            <person name="Pursley I."/>
            <person name="Horton D.L."/>
            <person name="Alikhan N.F."/>
            <person name="Baker D."/>
            <person name="Gharbi K."/>
            <person name="Hall N."/>
            <person name="Watson M."/>
            <person name="Adriaenssens E.M."/>
            <person name="Foster-Nyarko E."/>
            <person name="Jarju S."/>
            <person name="Secka A."/>
            <person name="Antonio M."/>
            <person name="Oren A."/>
            <person name="Chaudhuri R.R."/>
            <person name="La Ragione R."/>
            <person name="Hildebrand F."/>
            <person name="Pallen M.J."/>
        </authorList>
    </citation>
    <scope>NUCLEOTIDE SEQUENCE</scope>
    <source>
        <strain evidence="3">CHK180-2868</strain>
    </source>
</reference>
<dbReference type="Proteomes" id="UP000824250">
    <property type="component" value="Unassembled WGS sequence"/>
</dbReference>
<sequence>MLVVVMGEPAYAGSLNANEQELMGIISGTYTYNGVTYRVKPQYVQVARDYLMQDNIDCTDEQKQKAINQMYSSIQQGIDEGYLEPAYPQTVSAASGGEGNAAAEAENGNAGSVANQSDAGAGDGIGETAIAGQPDQNPEAAAESETVPETEVPTKSEYILSLEAYAEGMVPGAADVNEMTEATGMAGMTDVEGDSSVTGGENEVPGITGDASVWTAPGFYEFPVRTAWAVCAGVAVGMAGLFMVSLRGKLLVRRHRHHDKGKWGRPG</sequence>
<keyword evidence="2" id="KW-0472">Membrane</keyword>
<reference evidence="3" key="1">
    <citation type="submission" date="2020-10" db="EMBL/GenBank/DDBJ databases">
        <authorList>
            <person name="Gilroy R."/>
        </authorList>
    </citation>
    <scope>NUCLEOTIDE SEQUENCE</scope>
    <source>
        <strain evidence="3">CHK180-2868</strain>
    </source>
</reference>
<keyword evidence="2" id="KW-1133">Transmembrane helix</keyword>
<dbReference type="AlphaFoldDB" id="A0A9D1A479"/>
<gene>
    <name evidence="3" type="ORF">IAB28_05800</name>
</gene>
<evidence type="ECO:0000313" key="3">
    <source>
        <dbReference type="EMBL" id="HIR05463.1"/>
    </source>
</evidence>
<organism evidence="3 4">
    <name type="scientific">Candidatus Copromonas faecavium</name>
    <name type="common">nom. illeg.</name>
    <dbReference type="NCBI Taxonomy" id="2840740"/>
    <lineage>
        <taxon>Bacteria</taxon>
        <taxon>Bacillati</taxon>
        <taxon>Bacillota</taxon>
        <taxon>Clostridia</taxon>
        <taxon>Lachnospirales</taxon>
        <taxon>Lachnospiraceae</taxon>
        <taxon>Candidatus Copromonas (nom. illeg.)</taxon>
    </lineage>
</organism>